<gene>
    <name evidence="13" type="ORF">METZ01_LOCUS392618</name>
</gene>
<dbReference type="InterPro" id="IPR013785">
    <property type="entry name" value="Aldolase_TIM"/>
</dbReference>
<evidence type="ECO:0000313" key="13">
    <source>
        <dbReference type="EMBL" id="SVD39764.1"/>
    </source>
</evidence>
<evidence type="ECO:0000256" key="6">
    <source>
        <dbReference type="ARBA" id="ARBA00022679"/>
    </source>
</evidence>
<sequence length="178" mass="20429">MTNSYNKNIHNVNLEYIKPLYSPEKFIDMVPVKPEQIHTVYKSRNEIQNIIDGKSEKLLLIVGPCSIHDVQACLEYANNLKNISEKVKDKILIVMRVYFEKPRTTTGWKGFINDPNLNDTFDVHDGLRKARGFLNQVLHIGLPAGTEFLDPFIPQYYADLISWGAIGARTVESQTHRQ</sequence>
<protein>
    <recommendedName>
        <fullName evidence="4">3-deoxy-7-phosphoheptulonate synthase</fullName>
        <ecNumber evidence="4">2.5.1.54</ecNumber>
    </recommendedName>
    <alternativeName>
        <fullName evidence="10">3-deoxy-D-arabino-heptulosonate 7-phosphate synthase</fullName>
    </alternativeName>
    <alternativeName>
        <fullName evidence="9">DAHP synthase</fullName>
    </alternativeName>
    <alternativeName>
        <fullName evidence="8">Phospho-2-keto-3-deoxyheptonate aldolase</fullName>
    </alternativeName>
</protein>
<evidence type="ECO:0000256" key="5">
    <source>
        <dbReference type="ARBA" id="ARBA00022605"/>
    </source>
</evidence>
<dbReference type="InterPro" id="IPR006218">
    <property type="entry name" value="DAHP1/KDSA"/>
</dbReference>
<dbReference type="GO" id="GO:0009073">
    <property type="term" value="P:aromatic amino acid family biosynthetic process"/>
    <property type="evidence" value="ECO:0007669"/>
    <property type="project" value="UniProtKB-KW"/>
</dbReference>
<dbReference type="PANTHER" id="PTHR21225:SF12">
    <property type="entry name" value="PHOSPHO-2-DEHYDRO-3-DEOXYHEPTONATE ALDOLASE, TYROSINE-INHIBITED"/>
    <property type="match status" value="1"/>
</dbReference>
<dbReference type="GO" id="GO:0003849">
    <property type="term" value="F:3-deoxy-7-phosphoheptulonate synthase activity"/>
    <property type="evidence" value="ECO:0007669"/>
    <property type="project" value="UniProtKB-EC"/>
</dbReference>
<evidence type="ECO:0000256" key="3">
    <source>
        <dbReference type="ARBA" id="ARBA00007985"/>
    </source>
</evidence>
<proteinExistence type="inferred from homology"/>
<dbReference type="Pfam" id="PF00793">
    <property type="entry name" value="DAHP_synth_1"/>
    <property type="match status" value="1"/>
</dbReference>
<evidence type="ECO:0000256" key="2">
    <source>
        <dbReference type="ARBA" id="ARBA00004688"/>
    </source>
</evidence>
<accession>A0A382UZU0</accession>
<evidence type="ECO:0000256" key="10">
    <source>
        <dbReference type="ARBA" id="ARBA00032193"/>
    </source>
</evidence>
<keyword evidence="7" id="KW-0057">Aromatic amino acid biosynthesis</keyword>
<evidence type="ECO:0000256" key="8">
    <source>
        <dbReference type="ARBA" id="ARBA00031111"/>
    </source>
</evidence>
<dbReference type="NCBIfam" id="TIGR00034">
    <property type="entry name" value="aroFGH"/>
    <property type="match status" value="1"/>
</dbReference>
<evidence type="ECO:0000259" key="12">
    <source>
        <dbReference type="Pfam" id="PF00793"/>
    </source>
</evidence>
<evidence type="ECO:0000256" key="1">
    <source>
        <dbReference type="ARBA" id="ARBA00003726"/>
    </source>
</evidence>
<comment type="pathway">
    <text evidence="2">Metabolic intermediate biosynthesis; chorismate biosynthesis; chorismate from D-erythrose 4-phosphate and phosphoenolpyruvate: step 1/7.</text>
</comment>
<dbReference type="InterPro" id="IPR006219">
    <property type="entry name" value="DAHP_synth_1"/>
</dbReference>
<dbReference type="AlphaFoldDB" id="A0A382UZU0"/>
<name>A0A382UZU0_9ZZZZ</name>
<dbReference type="PANTHER" id="PTHR21225">
    <property type="entry name" value="PHOSPHO-2-DEHYDRO-3-DEOXYHEPTONATE ALDOLASE DAHP SYNTHETASE"/>
    <property type="match status" value="1"/>
</dbReference>
<evidence type="ECO:0000256" key="7">
    <source>
        <dbReference type="ARBA" id="ARBA00023141"/>
    </source>
</evidence>
<dbReference type="GO" id="GO:0008652">
    <property type="term" value="P:amino acid biosynthetic process"/>
    <property type="evidence" value="ECO:0007669"/>
    <property type="project" value="UniProtKB-KW"/>
</dbReference>
<dbReference type="SUPFAM" id="SSF51569">
    <property type="entry name" value="Aldolase"/>
    <property type="match status" value="1"/>
</dbReference>
<organism evidence="13">
    <name type="scientific">marine metagenome</name>
    <dbReference type="NCBI Taxonomy" id="408172"/>
    <lineage>
        <taxon>unclassified sequences</taxon>
        <taxon>metagenomes</taxon>
        <taxon>ecological metagenomes</taxon>
    </lineage>
</organism>
<evidence type="ECO:0000256" key="9">
    <source>
        <dbReference type="ARBA" id="ARBA00031349"/>
    </source>
</evidence>
<feature type="domain" description="DAHP synthetase I/KDSA" evidence="12">
    <location>
        <begin position="45"/>
        <end position="178"/>
    </location>
</feature>
<reference evidence="13" key="1">
    <citation type="submission" date="2018-05" db="EMBL/GenBank/DDBJ databases">
        <authorList>
            <person name="Lanie J.A."/>
            <person name="Ng W.-L."/>
            <person name="Kazmierczak K.M."/>
            <person name="Andrzejewski T.M."/>
            <person name="Davidsen T.M."/>
            <person name="Wayne K.J."/>
            <person name="Tettelin H."/>
            <person name="Glass J.I."/>
            <person name="Rusch D."/>
            <person name="Podicherti R."/>
            <person name="Tsui H.-C.T."/>
            <person name="Winkler M.E."/>
        </authorList>
    </citation>
    <scope>NUCLEOTIDE SEQUENCE</scope>
</reference>
<dbReference type="EMBL" id="UINC01148084">
    <property type="protein sequence ID" value="SVD39764.1"/>
    <property type="molecule type" value="Genomic_DNA"/>
</dbReference>
<comment type="function">
    <text evidence="1">Stereospecific condensation of phosphoenolpyruvate (PEP) and D-erythrose-4-phosphate (E4P) giving rise to 3-deoxy-D-arabino-heptulosonate-7-phosphate (DAHP).</text>
</comment>
<comment type="similarity">
    <text evidence="3">Belongs to the class-I DAHP synthase family.</text>
</comment>
<evidence type="ECO:0000256" key="4">
    <source>
        <dbReference type="ARBA" id="ARBA00012694"/>
    </source>
</evidence>
<dbReference type="GO" id="GO:0005737">
    <property type="term" value="C:cytoplasm"/>
    <property type="evidence" value="ECO:0007669"/>
    <property type="project" value="TreeGrafter"/>
</dbReference>
<dbReference type="Gene3D" id="3.20.20.70">
    <property type="entry name" value="Aldolase class I"/>
    <property type="match status" value="1"/>
</dbReference>
<keyword evidence="5" id="KW-0028">Amino-acid biosynthesis</keyword>
<dbReference type="EC" id="2.5.1.54" evidence="4"/>
<comment type="catalytic activity">
    <reaction evidence="11">
        <text>D-erythrose 4-phosphate + phosphoenolpyruvate + H2O = 7-phospho-2-dehydro-3-deoxy-D-arabino-heptonate + phosphate</text>
        <dbReference type="Rhea" id="RHEA:14717"/>
        <dbReference type="ChEBI" id="CHEBI:15377"/>
        <dbReference type="ChEBI" id="CHEBI:16897"/>
        <dbReference type="ChEBI" id="CHEBI:43474"/>
        <dbReference type="ChEBI" id="CHEBI:58394"/>
        <dbReference type="ChEBI" id="CHEBI:58702"/>
        <dbReference type="EC" id="2.5.1.54"/>
    </reaction>
</comment>
<feature type="non-terminal residue" evidence="13">
    <location>
        <position position="178"/>
    </location>
</feature>
<evidence type="ECO:0000256" key="11">
    <source>
        <dbReference type="ARBA" id="ARBA00047508"/>
    </source>
</evidence>
<keyword evidence="6" id="KW-0808">Transferase</keyword>